<feature type="active site" description="Proton donor" evidence="6">
    <location>
        <position position="117"/>
    </location>
</feature>
<sequence length="348" mass="37229">MTRFPPVLTSPSRPGWETGGLVLDSPLMLAPLAGVTIPPVRLFYSRLGASATHTEMISCAGLIRTNRKTAGMLQVLPGEGPVIVQLFAGDPDTLSKGAETALAEGTLFRAVGINMACPMPKVLKKGAGARLLENPDTAFAMVKALTRFGFPVWPKIRKCPPGYPLTTEEFCRGLLDAGASLVCLHGRTPAQRYAGEADRDIVARMAKMFPGKICASGDVYSPRDISFYLDAGCSSVLLARGAVADPFLFARTLAFLGYDVHNIYGNPSPDFQILLLLDFGDGVSALCGQRMAALFAKRILAGLFRGMAGVGGLRRAAASVSSWTDLRGIIEQSGEYFERREKYSGCTV</sequence>
<evidence type="ECO:0000256" key="7">
    <source>
        <dbReference type="PIRSR" id="PIRSR006621-2"/>
    </source>
</evidence>
<gene>
    <name evidence="9" type="ORF">C8D99_12112</name>
</gene>
<name>A0A4R8M588_9BACT</name>
<evidence type="ECO:0000256" key="6">
    <source>
        <dbReference type="PIRSR" id="PIRSR006621-1"/>
    </source>
</evidence>
<dbReference type="PIRSF" id="PIRSF006621">
    <property type="entry name" value="Dus"/>
    <property type="match status" value="1"/>
</dbReference>
<evidence type="ECO:0000313" key="9">
    <source>
        <dbReference type="EMBL" id="TDY55887.1"/>
    </source>
</evidence>
<feature type="binding site" evidence="7">
    <location>
        <position position="155"/>
    </location>
    <ligand>
        <name>FMN</name>
        <dbReference type="ChEBI" id="CHEBI:58210"/>
    </ligand>
</feature>
<evidence type="ECO:0000259" key="8">
    <source>
        <dbReference type="Pfam" id="PF01207"/>
    </source>
</evidence>
<proteinExistence type="inferred from homology"/>
<evidence type="ECO:0000256" key="1">
    <source>
        <dbReference type="ARBA" id="ARBA00022630"/>
    </source>
</evidence>
<keyword evidence="3 5" id="KW-0819">tRNA processing</keyword>
<feature type="binding site" evidence="7">
    <location>
        <begin position="239"/>
        <end position="240"/>
    </location>
    <ligand>
        <name>FMN</name>
        <dbReference type="ChEBI" id="CHEBI:58210"/>
    </ligand>
</feature>
<keyword evidence="7" id="KW-0547">Nucleotide-binding</keyword>
<accession>A0A4R8M588</accession>
<keyword evidence="2 5" id="KW-0288">FMN</keyword>
<feature type="domain" description="DUS-like FMN-binding" evidence="8">
    <location>
        <begin position="28"/>
        <end position="251"/>
    </location>
</feature>
<dbReference type="InterPro" id="IPR013785">
    <property type="entry name" value="Aldolase_TIM"/>
</dbReference>
<dbReference type="Pfam" id="PF01207">
    <property type="entry name" value="Dus"/>
    <property type="match status" value="1"/>
</dbReference>
<dbReference type="PANTHER" id="PTHR45846">
    <property type="entry name" value="TRNA-DIHYDROURIDINE(47) SYNTHASE [NAD(P)(+)]-LIKE"/>
    <property type="match status" value="1"/>
</dbReference>
<dbReference type="InterPro" id="IPR001269">
    <property type="entry name" value="DUS_fam"/>
</dbReference>
<dbReference type="GO" id="GO:0017150">
    <property type="term" value="F:tRNA dihydrouridine synthase activity"/>
    <property type="evidence" value="ECO:0007669"/>
    <property type="project" value="InterPro"/>
</dbReference>
<evidence type="ECO:0000256" key="2">
    <source>
        <dbReference type="ARBA" id="ARBA00022643"/>
    </source>
</evidence>
<keyword evidence="4 5" id="KW-0560">Oxidoreductase</keyword>
<evidence type="ECO:0000313" key="10">
    <source>
        <dbReference type="Proteomes" id="UP000295066"/>
    </source>
</evidence>
<dbReference type="CDD" id="cd02801">
    <property type="entry name" value="DUS_like_FMN"/>
    <property type="match status" value="1"/>
</dbReference>
<dbReference type="AlphaFoldDB" id="A0A4R8M588"/>
<dbReference type="Gene3D" id="3.20.20.70">
    <property type="entry name" value="Aldolase class I"/>
    <property type="match status" value="1"/>
</dbReference>
<evidence type="ECO:0000256" key="4">
    <source>
        <dbReference type="ARBA" id="ARBA00023002"/>
    </source>
</evidence>
<dbReference type="SUPFAM" id="SSF51395">
    <property type="entry name" value="FMN-linked oxidoreductases"/>
    <property type="match status" value="1"/>
</dbReference>
<comment type="function">
    <text evidence="5">Catalyzes the synthesis of 5,6-dihydrouridine (D), a modified base found in the D-loop of most tRNAs, via the reduction of the C5-C6 double bond in target uridines.</text>
</comment>
<dbReference type="OrthoDB" id="9764501at2"/>
<keyword evidence="1 5" id="KW-0285">Flavoprotein</keyword>
<evidence type="ECO:0000256" key="5">
    <source>
        <dbReference type="PIRNR" id="PIRNR006621"/>
    </source>
</evidence>
<dbReference type="Proteomes" id="UP000295066">
    <property type="component" value="Unassembled WGS sequence"/>
</dbReference>
<feature type="binding site" evidence="7">
    <location>
        <position position="85"/>
    </location>
    <ligand>
        <name>FMN</name>
        <dbReference type="ChEBI" id="CHEBI:58210"/>
    </ligand>
</feature>
<organism evidence="9 10">
    <name type="scientific">Aminivibrio pyruvatiphilus</name>
    <dbReference type="NCBI Taxonomy" id="1005740"/>
    <lineage>
        <taxon>Bacteria</taxon>
        <taxon>Thermotogati</taxon>
        <taxon>Synergistota</taxon>
        <taxon>Synergistia</taxon>
        <taxon>Synergistales</taxon>
        <taxon>Aminobacteriaceae</taxon>
        <taxon>Aminivibrio</taxon>
    </lineage>
</organism>
<reference evidence="9 10" key="1">
    <citation type="submission" date="2019-03" db="EMBL/GenBank/DDBJ databases">
        <title>Genomic Encyclopedia of Type Strains, Phase IV (KMG-IV): sequencing the most valuable type-strain genomes for metagenomic binning, comparative biology and taxonomic classification.</title>
        <authorList>
            <person name="Goeker M."/>
        </authorList>
    </citation>
    <scope>NUCLEOTIDE SEQUENCE [LARGE SCALE GENOMIC DNA]</scope>
    <source>
        <strain evidence="9 10">DSM 25964</strain>
    </source>
</reference>
<evidence type="ECO:0000256" key="3">
    <source>
        <dbReference type="ARBA" id="ARBA00022694"/>
    </source>
</evidence>
<dbReference type="EMBL" id="SORI01000021">
    <property type="protein sequence ID" value="TDY55887.1"/>
    <property type="molecule type" value="Genomic_DNA"/>
</dbReference>
<dbReference type="InterPro" id="IPR035587">
    <property type="entry name" value="DUS-like_FMN-bd"/>
</dbReference>
<dbReference type="RefSeq" id="WP_133958851.1">
    <property type="nucleotide sequence ID" value="NZ_SORI01000021.1"/>
</dbReference>
<comment type="cofactor">
    <cofactor evidence="5 7">
        <name>FMN</name>
        <dbReference type="ChEBI" id="CHEBI:58210"/>
    </cofactor>
</comment>
<feature type="binding site" evidence="7">
    <location>
        <position position="185"/>
    </location>
    <ligand>
        <name>FMN</name>
        <dbReference type="ChEBI" id="CHEBI:58210"/>
    </ligand>
</feature>
<dbReference type="EC" id="1.3.1.-" evidence="5"/>
<dbReference type="PANTHER" id="PTHR45846:SF1">
    <property type="entry name" value="TRNA-DIHYDROURIDINE(47) SYNTHASE [NAD(P)(+)]-LIKE"/>
    <property type="match status" value="1"/>
</dbReference>
<dbReference type="GO" id="GO:0050660">
    <property type="term" value="F:flavin adenine dinucleotide binding"/>
    <property type="evidence" value="ECO:0007669"/>
    <property type="project" value="InterPro"/>
</dbReference>
<comment type="similarity">
    <text evidence="5">Belongs to the dus family.</text>
</comment>
<comment type="caution">
    <text evidence="9">The sequence shown here is derived from an EMBL/GenBank/DDBJ whole genome shotgun (WGS) entry which is preliminary data.</text>
</comment>
<dbReference type="GO" id="GO:0003723">
    <property type="term" value="F:RNA binding"/>
    <property type="evidence" value="ECO:0007669"/>
    <property type="project" value="TreeGrafter"/>
</dbReference>
<keyword evidence="10" id="KW-1185">Reference proteome</keyword>
<protein>
    <recommendedName>
        <fullName evidence="5">tRNA-dihydrouridine synthase</fullName>
        <ecNumber evidence="5">1.3.1.-</ecNumber>
    </recommendedName>
</protein>